<evidence type="ECO:0000313" key="1">
    <source>
        <dbReference type="EMBL" id="GMA32351.1"/>
    </source>
</evidence>
<dbReference type="RefSeq" id="WP_284251057.1">
    <property type="nucleotide sequence ID" value="NZ_BSUM01000001.1"/>
</dbReference>
<sequence>MLIATAALVVAVVAGVIHEVRHDGLMRRPFDPTYNSRVPS</sequence>
<dbReference type="AlphaFoldDB" id="A0AA38CS92"/>
<accession>A0AA38CS92</accession>
<reference evidence="1" key="2">
    <citation type="submission" date="2023-02" db="EMBL/GenBank/DDBJ databases">
        <authorList>
            <person name="Sun Q."/>
            <person name="Mori K."/>
        </authorList>
    </citation>
    <scope>NUCLEOTIDE SEQUENCE</scope>
    <source>
        <strain evidence="1">NBRC 112290</strain>
    </source>
</reference>
<reference evidence="1" key="1">
    <citation type="journal article" date="2014" name="Int. J. Syst. Evol. Microbiol.">
        <title>Complete genome sequence of Corynebacterium casei LMG S-19264T (=DSM 44701T), isolated from a smear-ripened cheese.</title>
        <authorList>
            <consortium name="US DOE Joint Genome Institute (JGI-PGF)"/>
            <person name="Walter F."/>
            <person name="Albersmeier A."/>
            <person name="Kalinowski J."/>
            <person name="Ruckert C."/>
        </authorList>
    </citation>
    <scope>NUCLEOTIDE SEQUENCE</scope>
    <source>
        <strain evidence="1">NBRC 112290</strain>
    </source>
</reference>
<evidence type="ECO:0000313" key="2">
    <source>
        <dbReference type="Proteomes" id="UP001157161"/>
    </source>
</evidence>
<dbReference type="EMBL" id="BSUM01000001">
    <property type="protein sequence ID" value="GMA32351.1"/>
    <property type="molecule type" value="Genomic_DNA"/>
</dbReference>
<comment type="caution">
    <text evidence="1">The sequence shown here is derived from an EMBL/GenBank/DDBJ whole genome shotgun (WGS) entry which is preliminary data.</text>
</comment>
<dbReference type="Proteomes" id="UP001157161">
    <property type="component" value="Unassembled WGS sequence"/>
</dbReference>
<gene>
    <name evidence="1" type="ORF">GCM10025875_23430</name>
</gene>
<proteinExistence type="predicted"/>
<keyword evidence="2" id="KW-1185">Reference proteome</keyword>
<name>A0AA38CS92_9MICO</name>
<protein>
    <submittedName>
        <fullName evidence="1">Uncharacterized protein</fullName>
    </submittedName>
</protein>
<organism evidence="1 2">
    <name type="scientific">Litorihabitans aurantiacus</name>
    <dbReference type="NCBI Taxonomy" id="1930061"/>
    <lineage>
        <taxon>Bacteria</taxon>
        <taxon>Bacillati</taxon>
        <taxon>Actinomycetota</taxon>
        <taxon>Actinomycetes</taxon>
        <taxon>Micrococcales</taxon>
        <taxon>Beutenbergiaceae</taxon>
        <taxon>Litorihabitans</taxon>
    </lineage>
</organism>